<dbReference type="OrthoDB" id="5459071at2"/>
<dbReference type="Proteomes" id="UP000006250">
    <property type="component" value="Unassembled WGS sequence"/>
</dbReference>
<evidence type="ECO:0000256" key="1">
    <source>
        <dbReference type="SAM" id="Phobius"/>
    </source>
</evidence>
<dbReference type="EMBL" id="AECZ01000023">
    <property type="protein sequence ID" value="EFL50246.1"/>
    <property type="molecule type" value="Genomic_DNA"/>
</dbReference>
<protein>
    <submittedName>
        <fullName evidence="2">Uncharacterized protein</fullName>
    </submittedName>
</protein>
<dbReference type="AlphaFoldDB" id="E1JZJ9"/>
<organism evidence="2 3">
    <name type="scientific">Solidesulfovibrio fructosivorans JJ]</name>
    <dbReference type="NCBI Taxonomy" id="596151"/>
    <lineage>
        <taxon>Bacteria</taxon>
        <taxon>Pseudomonadati</taxon>
        <taxon>Thermodesulfobacteriota</taxon>
        <taxon>Desulfovibrionia</taxon>
        <taxon>Desulfovibrionales</taxon>
        <taxon>Desulfovibrionaceae</taxon>
        <taxon>Solidesulfovibrio</taxon>
    </lineage>
</organism>
<keyword evidence="1" id="KW-1133">Transmembrane helix</keyword>
<comment type="caution">
    <text evidence="2">The sequence shown here is derived from an EMBL/GenBank/DDBJ whole genome shotgun (WGS) entry which is preliminary data.</text>
</comment>
<name>E1JZJ9_SOLFR</name>
<feature type="transmembrane region" description="Helical" evidence="1">
    <location>
        <begin position="90"/>
        <end position="111"/>
    </location>
</feature>
<dbReference type="RefSeq" id="WP_005995287.1">
    <property type="nucleotide sequence ID" value="NZ_AECZ01000023.1"/>
</dbReference>
<gene>
    <name evidence="2" type="ORF">DesfrDRAFT_3047</name>
</gene>
<keyword evidence="1" id="KW-0812">Transmembrane</keyword>
<sequence>MAGADDVMRSVGELGEKGKDIADAFSGNAHHSLDAARGLSDFFHKPDNLLALAVCLAAVIGLYRLLRAEGIIPAPRLGTGLAGTFLARRLALWLVVSVVTSAIGLALALALSSYF</sequence>
<evidence type="ECO:0000313" key="2">
    <source>
        <dbReference type="EMBL" id="EFL50246.1"/>
    </source>
</evidence>
<proteinExistence type="predicted"/>
<keyword evidence="3" id="KW-1185">Reference proteome</keyword>
<reference evidence="2 3" key="1">
    <citation type="submission" date="2010-08" db="EMBL/GenBank/DDBJ databases">
        <title>The draft genome of Desulfovibrio fructosovorans JJ.</title>
        <authorList>
            <consortium name="US DOE Joint Genome Institute (JGI-PGF)"/>
            <person name="Lucas S."/>
            <person name="Copeland A."/>
            <person name="Lapidus A."/>
            <person name="Cheng J.-F."/>
            <person name="Bruce D."/>
            <person name="Goodwin L."/>
            <person name="Pitluck S."/>
            <person name="Land M.L."/>
            <person name="Hauser L."/>
            <person name="Chang Y.-J."/>
            <person name="Jeffries C."/>
            <person name="Wall J.D."/>
            <person name="Stahl D.A."/>
            <person name="Arkin A.P."/>
            <person name="Dehal P."/>
            <person name="Stolyar S.M."/>
            <person name="Hazen T.C."/>
            <person name="Woyke T.J."/>
        </authorList>
    </citation>
    <scope>NUCLEOTIDE SEQUENCE [LARGE SCALE GENOMIC DNA]</scope>
    <source>
        <strain evidence="2 3">JJ</strain>
    </source>
</reference>
<evidence type="ECO:0000313" key="3">
    <source>
        <dbReference type="Proteomes" id="UP000006250"/>
    </source>
</evidence>
<keyword evidence="1" id="KW-0472">Membrane</keyword>
<feature type="transmembrane region" description="Helical" evidence="1">
    <location>
        <begin position="49"/>
        <end position="66"/>
    </location>
</feature>
<dbReference type="STRING" id="596151.DesfrDRAFT_3047"/>
<dbReference type="eggNOG" id="ENOG5031DHC">
    <property type="taxonomic scope" value="Bacteria"/>
</dbReference>
<accession>E1JZJ9</accession>